<evidence type="ECO:0000256" key="6">
    <source>
        <dbReference type="PROSITE-ProRule" id="PRU00134"/>
    </source>
</evidence>
<gene>
    <name evidence="9" type="ORF">AB675_8732</name>
</gene>
<dbReference type="RefSeq" id="XP_018004710.1">
    <property type="nucleotide sequence ID" value="XM_018149204.1"/>
</dbReference>
<protein>
    <recommendedName>
        <fullName evidence="8">MYND-type domain-containing protein</fullName>
    </recommendedName>
</protein>
<feature type="compositionally biased region" description="Basic residues" evidence="7">
    <location>
        <begin position="55"/>
        <end position="64"/>
    </location>
</feature>
<dbReference type="InterPro" id="IPR002893">
    <property type="entry name" value="Znf_MYND"/>
</dbReference>
<dbReference type="PROSITE" id="PS00354">
    <property type="entry name" value="HMGI_Y"/>
    <property type="match status" value="1"/>
</dbReference>
<accession>A0A0N1HFT3</accession>
<evidence type="ECO:0000256" key="2">
    <source>
        <dbReference type="ARBA" id="ARBA00022723"/>
    </source>
</evidence>
<feature type="compositionally biased region" description="Polar residues" evidence="7">
    <location>
        <begin position="385"/>
        <end position="394"/>
    </location>
</feature>
<dbReference type="VEuPathDB" id="FungiDB:AB675_8732"/>
<evidence type="ECO:0000256" key="3">
    <source>
        <dbReference type="ARBA" id="ARBA00022771"/>
    </source>
</evidence>
<dbReference type="EMBL" id="LFJN01000003">
    <property type="protein sequence ID" value="KPI44747.1"/>
    <property type="molecule type" value="Genomic_DNA"/>
</dbReference>
<proteinExistence type="predicted"/>
<feature type="region of interest" description="Disordered" evidence="7">
    <location>
        <begin position="592"/>
        <end position="618"/>
    </location>
</feature>
<evidence type="ECO:0000256" key="4">
    <source>
        <dbReference type="ARBA" id="ARBA00022833"/>
    </source>
</evidence>
<dbReference type="Pfam" id="PF01753">
    <property type="entry name" value="zf-MYND"/>
    <property type="match status" value="1"/>
</dbReference>
<evidence type="ECO:0000259" key="8">
    <source>
        <dbReference type="PROSITE" id="PS50865"/>
    </source>
</evidence>
<dbReference type="OrthoDB" id="432970at2759"/>
<sequence>MPTRETIFSMDPPYLPNFNIADEEWPPWESEYDYSTMTPGRPPSVLNEPASNTGRSHRSAHNTTHRTTTYSTTVSYSSQQGALAVPENSLPHCCILSSPLGMDDEGNFSLEKAQSDLLWQLSPTAEGGNEFPFGAQGNVVPAVAEDIESEAFAKIDRLHTRVASRLLDEAREHRDICAAKLARAKAASTTICCWCGKSPQALGIQERHGKYVWINPTTKIWYCSENCLKAHLICHDRANSSASSSIPGTASNEPPSLCGDCKATWYCSVECLTLHWPEHKKSCAARLQGAAMGRTRVPDPTESTTPTVAPLKRGRGRPRKIRPDEHQPFTNSQNTTGASASSSAQNRVPLREIQGQAAIDPLEPSSAPPKRGPGRPRKTPIPSEVPSQTTTSLPASPLGSRRQGAREGESNWVEPGALIDSLLAQKKNLFQQIEQLTQARSSRQTLTPEEQGRVRRRAELQWRYFASLSDDRRIALLRQEIRMLRNSLRRLQVDTVGHQQGLGRLSNGGRDDNQLNVSAPSHGMTNSNRGTGAQVHNQVNLRANQNGFDHGNGGNGLQVLNQVNIRTNHDGPGKGNGSTNLRDLDQYMTNWNRGTGTQIPNQLQNDVAPYDEGDMYGD</sequence>
<organism evidence="9 10">
    <name type="scientific">Cyphellophora attinorum</name>
    <dbReference type="NCBI Taxonomy" id="1664694"/>
    <lineage>
        <taxon>Eukaryota</taxon>
        <taxon>Fungi</taxon>
        <taxon>Dikarya</taxon>
        <taxon>Ascomycota</taxon>
        <taxon>Pezizomycotina</taxon>
        <taxon>Eurotiomycetes</taxon>
        <taxon>Chaetothyriomycetidae</taxon>
        <taxon>Chaetothyriales</taxon>
        <taxon>Cyphellophoraceae</taxon>
        <taxon>Cyphellophora</taxon>
    </lineage>
</organism>
<evidence type="ECO:0000256" key="5">
    <source>
        <dbReference type="ARBA" id="ARBA00023242"/>
    </source>
</evidence>
<dbReference type="GO" id="GO:0008270">
    <property type="term" value="F:zinc ion binding"/>
    <property type="evidence" value="ECO:0007669"/>
    <property type="project" value="UniProtKB-KW"/>
</dbReference>
<evidence type="ECO:0000313" key="10">
    <source>
        <dbReference type="Proteomes" id="UP000038010"/>
    </source>
</evidence>
<feature type="region of interest" description="Disordered" evidence="7">
    <location>
        <begin position="34"/>
        <end position="70"/>
    </location>
</feature>
<evidence type="ECO:0000256" key="1">
    <source>
        <dbReference type="ARBA" id="ARBA00004123"/>
    </source>
</evidence>
<reference evidence="9 10" key="1">
    <citation type="submission" date="2015-06" db="EMBL/GenBank/DDBJ databases">
        <title>Draft genome of the ant-associated black yeast Phialophora attae CBS 131958.</title>
        <authorList>
            <person name="Moreno L.F."/>
            <person name="Stielow B.J."/>
            <person name="de Hoog S."/>
            <person name="Vicente V.A."/>
            <person name="Weiss V.A."/>
            <person name="de Vries M."/>
            <person name="Cruz L.M."/>
            <person name="Souza E.M."/>
        </authorList>
    </citation>
    <scope>NUCLEOTIDE SEQUENCE [LARGE SCALE GENOMIC DNA]</scope>
    <source>
        <strain evidence="9 10">CBS 131958</strain>
    </source>
</reference>
<keyword evidence="4" id="KW-0862">Zinc</keyword>
<feature type="region of interest" description="Disordered" evidence="7">
    <location>
        <begin position="291"/>
        <end position="412"/>
    </location>
</feature>
<name>A0A0N1HFT3_9EURO</name>
<dbReference type="GO" id="GO:0006355">
    <property type="term" value="P:regulation of DNA-templated transcription"/>
    <property type="evidence" value="ECO:0007669"/>
    <property type="project" value="InterPro"/>
</dbReference>
<dbReference type="Gene3D" id="6.10.140.2220">
    <property type="match status" value="1"/>
</dbReference>
<keyword evidence="2" id="KW-0479">Metal-binding</keyword>
<dbReference type="SUPFAM" id="SSF144232">
    <property type="entry name" value="HIT/MYND zinc finger-like"/>
    <property type="match status" value="1"/>
</dbReference>
<dbReference type="AlphaFoldDB" id="A0A0N1HFT3"/>
<comment type="subcellular location">
    <subcellularLocation>
        <location evidence="1">Nucleus</location>
    </subcellularLocation>
</comment>
<comment type="caution">
    <text evidence="9">The sequence shown here is derived from an EMBL/GenBank/DDBJ whole genome shotgun (WGS) entry which is preliminary data.</text>
</comment>
<keyword evidence="5" id="KW-0539">Nucleus</keyword>
<feature type="compositionally biased region" description="Polar residues" evidence="7">
    <location>
        <begin position="328"/>
        <end position="346"/>
    </location>
</feature>
<feature type="domain" description="MYND-type" evidence="8">
    <location>
        <begin position="234"/>
        <end position="283"/>
    </location>
</feature>
<feature type="compositionally biased region" description="Polar residues" evidence="7">
    <location>
        <begin position="592"/>
        <end position="605"/>
    </location>
</feature>
<feature type="compositionally biased region" description="Acidic residues" evidence="7">
    <location>
        <begin position="609"/>
        <end position="618"/>
    </location>
</feature>
<keyword evidence="10" id="KW-1185">Reference proteome</keyword>
<evidence type="ECO:0000256" key="7">
    <source>
        <dbReference type="SAM" id="MobiDB-lite"/>
    </source>
</evidence>
<evidence type="ECO:0000313" key="9">
    <source>
        <dbReference type="EMBL" id="KPI44747.1"/>
    </source>
</evidence>
<dbReference type="InterPro" id="IPR000637">
    <property type="entry name" value="HMGI/Y_DNA-bd_CS"/>
</dbReference>
<dbReference type="PROSITE" id="PS50865">
    <property type="entry name" value="ZF_MYND_2"/>
    <property type="match status" value="1"/>
</dbReference>
<keyword evidence="3 6" id="KW-0863">Zinc-finger</keyword>
<dbReference type="GO" id="GO:0005634">
    <property type="term" value="C:nucleus"/>
    <property type="evidence" value="ECO:0007669"/>
    <property type="project" value="UniProtKB-SubCell"/>
</dbReference>
<dbReference type="Proteomes" id="UP000038010">
    <property type="component" value="Unassembled WGS sequence"/>
</dbReference>
<dbReference type="GeneID" id="28741084"/>